<feature type="transmembrane region" description="Helical" evidence="2">
    <location>
        <begin position="237"/>
        <end position="254"/>
    </location>
</feature>
<comment type="caution">
    <text evidence="3">The sequence shown here is derived from an EMBL/GenBank/DDBJ whole genome shotgun (WGS) entry which is preliminary data.</text>
</comment>
<keyword evidence="2" id="KW-1133">Transmembrane helix</keyword>
<sequence length="305" mass="34738">MNFNSLKYEIKRNMSLCFDDNIEKRRLPSASEIILNPRYENMGFIRDSYDRLDGGYTDHNTKSNGEPYKKLSEITASSLSSAYHNPFTHHLYEDLRFSDDESVVSSVPGSPMTARSHSVKSKASTHGTFTRQLNLFIGEEWENVQPHTQDFQRKAFSCPSSPQTKRNITVTKQPGTKGDDTEELTPSDSKHRSYDHVKQFFLDMPIEPPAPKHFRLEPNPHNTINHMCHSALHCPCFLFFCFLCCLPGVYYMLQGDKSYKCGKEEKAIIYGKRSTILYVIGTILAIVLLGGVVFFAVLFVQDQVG</sequence>
<gene>
    <name evidence="3" type="ORF">KUTeg_019863</name>
</gene>
<reference evidence="3 4" key="1">
    <citation type="submission" date="2022-12" db="EMBL/GenBank/DDBJ databases">
        <title>Chromosome-level genome of Tegillarca granosa.</title>
        <authorList>
            <person name="Kim J."/>
        </authorList>
    </citation>
    <scope>NUCLEOTIDE SEQUENCE [LARGE SCALE GENOMIC DNA]</scope>
    <source>
        <strain evidence="3">Teg-2019</strain>
        <tissue evidence="3">Adductor muscle</tissue>
    </source>
</reference>
<keyword evidence="4" id="KW-1185">Reference proteome</keyword>
<name>A0ABQ9EHR4_TEGGR</name>
<evidence type="ECO:0000313" key="4">
    <source>
        <dbReference type="Proteomes" id="UP001217089"/>
    </source>
</evidence>
<protein>
    <submittedName>
        <fullName evidence="3">Uncharacterized protein</fullName>
    </submittedName>
</protein>
<keyword evidence="2" id="KW-0472">Membrane</keyword>
<feature type="compositionally biased region" description="Polar residues" evidence="1">
    <location>
        <begin position="158"/>
        <end position="174"/>
    </location>
</feature>
<evidence type="ECO:0000313" key="3">
    <source>
        <dbReference type="EMBL" id="KAJ8303467.1"/>
    </source>
</evidence>
<feature type="region of interest" description="Disordered" evidence="1">
    <location>
        <begin position="154"/>
        <end position="190"/>
    </location>
</feature>
<organism evidence="3 4">
    <name type="scientific">Tegillarca granosa</name>
    <name type="common">Malaysian cockle</name>
    <name type="synonym">Anadara granosa</name>
    <dbReference type="NCBI Taxonomy" id="220873"/>
    <lineage>
        <taxon>Eukaryota</taxon>
        <taxon>Metazoa</taxon>
        <taxon>Spiralia</taxon>
        <taxon>Lophotrochozoa</taxon>
        <taxon>Mollusca</taxon>
        <taxon>Bivalvia</taxon>
        <taxon>Autobranchia</taxon>
        <taxon>Pteriomorphia</taxon>
        <taxon>Arcoida</taxon>
        <taxon>Arcoidea</taxon>
        <taxon>Arcidae</taxon>
        <taxon>Tegillarca</taxon>
    </lineage>
</organism>
<evidence type="ECO:0000256" key="1">
    <source>
        <dbReference type="SAM" id="MobiDB-lite"/>
    </source>
</evidence>
<keyword evidence="2" id="KW-0812">Transmembrane</keyword>
<dbReference type="EMBL" id="JARBDR010000917">
    <property type="protein sequence ID" value="KAJ8303467.1"/>
    <property type="molecule type" value="Genomic_DNA"/>
</dbReference>
<proteinExistence type="predicted"/>
<evidence type="ECO:0000256" key="2">
    <source>
        <dbReference type="SAM" id="Phobius"/>
    </source>
</evidence>
<dbReference type="Proteomes" id="UP001217089">
    <property type="component" value="Unassembled WGS sequence"/>
</dbReference>
<accession>A0ABQ9EHR4</accession>
<feature type="transmembrane region" description="Helical" evidence="2">
    <location>
        <begin position="275"/>
        <end position="300"/>
    </location>
</feature>